<dbReference type="InterPro" id="IPR058624">
    <property type="entry name" value="MdtA-like_HH"/>
</dbReference>
<dbReference type="Proteomes" id="UP001597106">
    <property type="component" value="Unassembled WGS sequence"/>
</dbReference>
<keyword evidence="8" id="KW-1185">Reference proteome</keyword>
<dbReference type="InterPro" id="IPR058649">
    <property type="entry name" value="CzcB_C"/>
</dbReference>
<dbReference type="Pfam" id="PF25975">
    <property type="entry name" value="CzcB_C"/>
    <property type="match status" value="1"/>
</dbReference>
<feature type="domain" description="Multidrug resistance protein MdtA-like barrel-sandwich hybrid" evidence="4">
    <location>
        <begin position="60"/>
        <end position="196"/>
    </location>
</feature>
<dbReference type="EMBL" id="JBHTJW010000001">
    <property type="protein sequence ID" value="MFD0928177.1"/>
    <property type="molecule type" value="Genomic_DNA"/>
</dbReference>
<dbReference type="Gene3D" id="2.40.50.100">
    <property type="match status" value="1"/>
</dbReference>
<evidence type="ECO:0000313" key="8">
    <source>
        <dbReference type="Proteomes" id="UP001597106"/>
    </source>
</evidence>
<evidence type="ECO:0000259" key="3">
    <source>
        <dbReference type="Pfam" id="PF25876"/>
    </source>
</evidence>
<dbReference type="InterPro" id="IPR058625">
    <property type="entry name" value="MdtA-like_BSH"/>
</dbReference>
<proteinExistence type="inferred from homology"/>
<evidence type="ECO:0000259" key="6">
    <source>
        <dbReference type="Pfam" id="PF25975"/>
    </source>
</evidence>
<dbReference type="InterPro" id="IPR006143">
    <property type="entry name" value="RND_pump_MFP"/>
</dbReference>
<dbReference type="Gene3D" id="1.10.287.470">
    <property type="entry name" value="Helix hairpin bin"/>
    <property type="match status" value="1"/>
</dbReference>
<evidence type="ECO:0000259" key="5">
    <source>
        <dbReference type="Pfam" id="PF25954"/>
    </source>
</evidence>
<dbReference type="NCBIfam" id="TIGR01730">
    <property type="entry name" value="RND_mfp"/>
    <property type="match status" value="1"/>
</dbReference>
<protein>
    <submittedName>
        <fullName evidence="7">Efflux RND transporter periplasmic adaptor subunit</fullName>
    </submittedName>
</protein>
<evidence type="ECO:0000256" key="2">
    <source>
        <dbReference type="SAM" id="Coils"/>
    </source>
</evidence>
<keyword evidence="2" id="KW-0175">Coiled coil</keyword>
<dbReference type="SUPFAM" id="SSF111369">
    <property type="entry name" value="HlyD-like secretion proteins"/>
    <property type="match status" value="1"/>
</dbReference>
<sequence>MNNARLYLYSLALMTVLSGCQPETEAPAAPRPVWVMTIADSAVATTARYTGEVKSRYESNIGFRISGKIITRAVNVGELVKKGQLIAQLDPSDTRLNAQSASAEVQTAQANLALAQTELARRQQLYRQQFISKSALDSYETQVKTSAARLEQAKSQAAVSQHQTGYTQLLADRSGAIGMIQAEPGQVVAAGQTIARIYDLQTLEIQIAVPETVIDTLHPGDQASVTLQGLPHAYQGRIREIAPAANSQTHAFDLRIQLLDADAKVKLGMTADVRFLSGAARQTILVPSTAVTQFADHPSVWVIDAQQQAHRRAVTTGNVTEAGVEITSGLQANETIATIGVHTLTEGMRVQAVTPGPEVLR</sequence>
<evidence type="ECO:0000256" key="1">
    <source>
        <dbReference type="ARBA" id="ARBA00009477"/>
    </source>
</evidence>
<feature type="domain" description="CzcB-like C-terminal circularly permuted SH3-like" evidence="6">
    <location>
        <begin position="284"/>
        <end position="344"/>
    </location>
</feature>
<gene>
    <name evidence="7" type="ORF">ACFQ1T_00155</name>
</gene>
<evidence type="ECO:0000259" key="4">
    <source>
        <dbReference type="Pfam" id="PF25917"/>
    </source>
</evidence>
<feature type="coiled-coil region" evidence="2">
    <location>
        <begin position="98"/>
        <end position="156"/>
    </location>
</feature>
<feature type="domain" description="Multidrug resistance protein MdtA-like alpha-helical hairpin" evidence="3">
    <location>
        <begin position="98"/>
        <end position="163"/>
    </location>
</feature>
<dbReference type="PROSITE" id="PS51257">
    <property type="entry name" value="PROKAR_LIPOPROTEIN"/>
    <property type="match status" value="1"/>
</dbReference>
<comment type="caution">
    <text evidence="7">The sequence shown here is derived from an EMBL/GenBank/DDBJ whole genome shotgun (WGS) entry which is preliminary data.</text>
</comment>
<comment type="similarity">
    <text evidence="1">Belongs to the membrane fusion protein (MFP) (TC 8.A.1) family.</text>
</comment>
<dbReference type="Pfam" id="PF25876">
    <property type="entry name" value="HH_MFP_RND"/>
    <property type="match status" value="1"/>
</dbReference>
<dbReference type="RefSeq" id="WP_379073345.1">
    <property type="nucleotide sequence ID" value="NZ_JBHTJW010000001.1"/>
</dbReference>
<dbReference type="InterPro" id="IPR058792">
    <property type="entry name" value="Beta-barrel_RND_2"/>
</dbReference>
<accession>A0ABW3GDJ5</accession>
<feature type="domain" description="CusB-like beta-barrel" evidence="5">
    <location>
        <begin position="205"/>
        <end position="276"/>
    </location>
</feature>
<dbReference type="Pfam" id="PF25917">
    <property type="entry name" value="BSH_RND"/>
    <property type="match status" value="1"/>
</dbReference>
<reference evidence="8" key="1">
    <citation type="journal article" date="2019" name="Int. J. Syst. Evol. Microbiol.">
        <title>The Global Catalogue of Microorganisms (GCM) 10K type strain sequencing project: providing services to taxonomists for standard genome sequencing and annotation.</title>
        <authorList>
            <consortium name="The Broad Institute Genomics Platform"/>
            <consortium name="The Broad Institute Genome Sequencing Center for Infectious Disease"/>
            <person name="Wu L."/>
            <person name="Ma J."/>
        </authorList>
    </citation>
    <scope>NUCLEOTIDE SEQUENCE [LARGE SCALE GENOMIC DNA]</scope>
    <source>
        <strain evidence="8">CCUG 59685</strain>
    </source>
</reference>
<name>A0ABW3GDJ5_9PROT</name>
<organism evidence="7 8">
    <name type="scientific">Methylophilus glucosoxydans</name>
    <dbReference type="NCBI Taxonomy" id="752553"/>
    <lineage>
        <taxon>Bacteria</taxon>
        <taxon>Pseudomonadati</taxon>
        <taxon>Pseudomonadota</taxon>
        <taxon>Betaproteobacteria</taxon>
        <taxon>Nitrosomonadales</taxon>
        <taxon>Methylophilaceae</taxon>
        <taxon>Methylophilus</taxon>
    </lineage>
</organism>
<dbReference type="Pfam" id="PF25954">
    <property type="entry name" value="Beta-barrel_RND_2"/>
    <property type="match status" value="1"/>
</dbReference>
<dbReference type="Gene3D" id="2.40.420.20">
    <property type="match status" value="1"/>
</dbReference>
<evidence type="ECO:0000313" key="7">
    <source>
        <dbReference type="EMBL" id="MFD0928177.1"/>
    </source>
</evidence>
<dbReference type="Gene3D" id="2.40.30.170">
    <property type="match status" value="1"/>
</dbReference>
<dbReference type="PANTHER" id="PTHR30469:SF15">
    <property type="entry name" value="HLYD FAMILY OF SECRETION PROTEINS"/>
    <property type="match status" value="1"/>
</dbReference>
<dbReference type="PANTHER" id="PTHR30469">
    <property type="entry name" value="MULTIDRUG RESISTANCE PROTEIN MDTA"/>
    <property type="match status" value="1"/>
</dbReference>